<feature type="region of interest" description="Disordered" evidence="1">
    <location>
        <begin position="339"/>
        <end position="384"/>
    </location>
</feature>
<sequence length="384" mass="44298">MKRAAGEQPVDREVTDAKKKSKWWWFIVQCDTDDEALAWNPPAVPAIAYACWRPHAAPTTGKPHVHCLVNYKTAQAFKYMQKKGYSNLKFCGNNKKYQVACREYCISDTKNKKGKEINKGPLGPFKEQGDWTGGSQSGDRNDLAEAGEAIMQKKSWKEVLYDKELMPTVARYTKWSREMYDNRPVEIEPVELEAGLQPWQETLTNYLREEPKRRRIFWVWSREHDTGKSTFKDYLDSLEMDILPGTLELHNLLAAYDRHRIVWFDQAKTNTGQNSVNYETLRNHVLEKMSNHGWQLSTKFNVVKKYVKCHVVVTSNDPPPYEALPKRLVEIYCTPLPGRDQEEELAPELPSAPAPEYPSPPAYSDDEEIPTQVYLSSSEAEDEE</sequence>
<dbReference type="EMBL" id="KX259421">
    <property type="protein sequence ID" value="AOV86267.1"/>
    <property type="molecule type" value="Genomic_DNA"/>
</dbReference>
<feature type="compositionally biased region" description="Pro residues" evidence="1">
    <location>
        <begin position="350"/>
        <end position="361"/>
    </location>
</feature>
<organism evidence="2">
    <name type="scientific">uncultured virus</name>
    <dbReference type="NCBI Taxonomy" id="340016"/>
    <lineage>
        <taxon>Viruses</taxon>
        <taxon>environmental samples</taxon>
    </lineage>
</organism>
<proteinExistence type="predicted"/>
<reference evidence="2" key="1">
    <citation type="submission" date="2016-05" db="EMBL/GenBank/DDBJ databases">
        <title>Viral Hybridization Blurs Taxonomic Lines in a Wastewater Treatment Plant.</title>
        <authorList>
            <person name="Pearson V.M.M."/>
            <person name="Caudle S.B."/>
            <person name="Rokyta D.R."/>
        </authorList>
    </citation>
    <scope>NUCLEOTIDE SEQUENCE</scope>
    <source>
        <strain evidence="2">Wastewater_Circular_Virus_FL28</strain>
    </source>
</reference>
<evidence type="ECO:0000313" key="2">
    <source>
        <dbReference type="EMBL" id="AOV86267.1"/>
    </source>
</evidence>
<protein>
    <submittedName>
        <fullName evidence="2">Putative rep protein</fullName>
    </submittedName>
</protein>
<feature type="region of interest" description="Disordered" evidence="1">
    <location>
        <begin position="116"/>
        <end position="141"/>
    </location>
</feature>
<accession>A0A1D8MJZ6</accession>
<evidence type="ECO:0000256" key="1">
    <source>
        <dbReference type="SAM" id="MobiDB-lite"/>
    </source>
</evidence>
<dbReference type="Gene3D" id="3.40.1310.20">
    <property type="match status" value="1"/>
</dbReference>
<name>A0A1D8MJZ6_9VIRU</name>